<dbReference type="PROSITE" id="PS50166">
    <property type="entry name" value="IMPORTIN_B_NT"/>
    <property type="match status" value="1"/>
</dbReference>
<dbReference type="Gene3D" id="1.25.10.10">
    <property type="entry name" value="Leucine-rich Repeat Variant"/>
    <property type="match status" value="1"/>
</dbReference>
<organism evidence="3 4">
    <name type="scientific">Tritrichomonas musculus</name>
    <dbReference type="NCBI Taxonomy" id="1915356"/>
    <lineage>
        <taxon>Eukaryota</taxon>
        <taxon>Metamonada</taxon>
        <taxon>Parabasalia</taxon>
        <taxon>Tritrichomonadida</taxon>
        <taxon>Tritrichomonadidae</taxon>
        <taxon>Tritrichomonas</taxon>
    </lineage>
</organism>
<dbReference type="InterPro" id="IPR016024">
    <property type="entry name" value="ARM-type_fold"/>
</dbReference>
<dbReference type="Proteomes" id="UP001470230">
    <property type="component" value="Unassembled WGS sequence"/>
</dbReference>
<dbReference type="EMBL" id="JAPFFF010000038">
    <property type="protein sequence ID" value="KAK8842311.1"/>
    <property type="molecule type" value="Genomic_DNA"/>
</dbReference>
<evidence type="ECO:0000313" key="4">
    <source>
        <dbReference type="Proteomes" id="UP001470230"/>
    </source>
</evidence>
<name>A0ABR2H8Q9_9EUKA</name>
<dbReference type="InterPro" id="IPR013598">
    <property type="entry name" value="Exportin-1/Importin-b-like"/>
</dbReference>
<proteinExistence type="predicted"/>
<dbReference type="InterPro" id="IPR011989">
    <property type="entry name" value="ARM-like"/>
</dbReference>
<gene>
    <name evidence="3" type="ORF">M9Y10_025888</name>
</gene>
<dbReference type="InterPro" id="IPR001494">
    <property type="entry name" value="Importin-beta_N"/>
</dbReference>
<evidence type="ECO:0000259" key="2">
    <source>
        <dbReference type="PROSITE" id="PS50166"/>
    </source>
</evidence>
<evidence type="ECO:0000256" key="1">
    <source>
        <dbReference type="SAM" id="MobiDB-lite"/>
    </source>
</evidence>
<sequence>MEFNIASIEAESNAIYHGNQEEQKNANSFLIAWQNSPNAEMLAFQLIQSAEATLYTKNICCAIIKNFILRRFYSNLDPNARLQFRQNVLVSLSKNFQNNFIIQQTIPTIVLIALYEWPDNWPEFPFEIYPQQEDQGIRTIFFTELFNELIIQVLNSKLIDPDRRVALISNLSANVSSIFSFVVPEIGIENCNNAIFDKAMELLINLLKIAPIENFQNENVLNLILSSFPFNEPNEKYHIQWLKFADKLLLKHPGRESLIPTFSKPILSVACQIESHSTYLSHFIIRFLTKYSDNLILLGIKETNETNSNEMLQFITKQYLMTLKSPLLDSVEIFDIWYLWLDLFRSDTINIPTEGTKPEQVPSPLHKLITFDEIIGPIFEMLLRSSKEYKAQKVVFKTMAALYDLYPDKINDILINSPLVPQVCLTMELLWNAIEEAKMVEIATSLYSKVLANKNELLNPTSLLAMSFCHKFLEKNIDAQNSLIEILCEIIKALDPNYLEPLSQVLDHLSEYLSSIYINNNEMLLNTLLENINPILLNSMQINDGEIGTCIFKAVCTVSMQFPNEEKRNHIFMGLSSPILEFLNNKPALLFGLRCLSIQPDKSSIFQFVIEKLVSLYQVVFNEQDDFPDVNCYLTALSKGLAALPFQSINTVFIEILKNLFQKPKLAPQTFSMIEIMRKNYNEVEQILPDLLLNNLIVPYLENRIQNASEIKSVTDSESQASNENYVQIDSEFFSMISQFSPNVFTIPQIMQAFVFGIRDMRLDVVKSSANSLKDLIDKITTLNELMSFMQTFRRGLLNSLFIAIFDMLHSSSFSAHCKLLQFFFTKSMNISFELAKEHQDDSVDLSLFEQEFCEEICHVLNLNLAEPTILQMLRNLFYQLKLHYLTSFKEILTQFLISSNRTTNDGIMNIEEQSELNRSSNFDENEQQPTNE</sequence>
<feature type="region of interest" description="Disordered" evidence="1">
    <location>
        <begin position="914"/>
        <end position="933"/>
    </location>
</feature>
<evidence type="ECO:0000313" key="3">
    <source>
        <dbReference type="EMBL" id="KAK8842311.1"/>
    </source>
</evidence>
<accession>A0ABR2H8Q9</accession>
<reference evidence="3 4" key="1">
    <citation type="submission" date="2024-04" db="EMBL/GenBank/DDBJ databases">
        <title>Tritrichomonas musculus Genome.</title>
        <authorList>
            <person name="Alves-Ferreira E."/>
            <person name="Grigg M."/>
            <person name="Lorenzi H."/>
            <person name="Galac M."/>
        </authorList>
    </citation>
    <scope>NUCLEOTIDE SEQUENCE [LARGE SCALE GENOMIC DNA]</scope>
    <source>
        <strain evidence="3 4">EAF2021</strain>
    </source>
</reference>
<keyword evidence="4" id="KW-1185">Reference proteome</keyword>
<feature type="domain" description="Importin N-terminal" evidence="2">
    <location>
        <begin position="26"/>
        <end position="94"/>
    </location>
</feature>
<feature type="compositionally biased region" description="Polar residues" evidence="1">
    <location>
        <begin position="917"/>
        <end position="933"/>
    </location>
</feature>
<dbReference type="SUPFAM" id="SSF48371">
    <property type="entry name" value="ARM repeat"/>
    <property type="match status" value="1"/>
</dbReference>
<comment type="caution">
    <text evidence="3">The sequence shown here is derived from an EMBL/GenBank/DDBJ whole genome shotgun (WGS) entry which is preliminary data.</text>
</comment>
<protein>
    <submittedName>
        <fullName evidence="3">Karyopherin transporter</fullName>
    </submittedName>
</protein>
<dbReference type="Pfam" id="PF08389">
    <property type="entry name" value="Xpo1"/>
    <property type="match status" value="1"/>
</dbReference>